<evidence type="ECO:0000256" key="1">
    <source>
        <dbReference type="ARBA" id="ARBA00004241"/>
    </source>
</evidence>
<dbReference type="Proteomes" id="UP001183682">
    <property type="component" value="Unassembled WGS sequence"/>
</dbReference>
<name>A0A2K3QY48_ENTGA</name>
<dbReference type="Proteomes" id="UP000516696">
    <property type="component" value="Chromosome"/>
</dbReference>
<dbReference type="EMBL" id="JABXJK010000060">
    <property type="protein sequence ID" value="MBA0973093.1"/>
    <property type="molecule type" value="Genomic_DNA"/>
</dbReference>
<reference evidence="6" key="3">
    <citation type="submission" date="2023-03" db="EMBL/GenBank/DDBJ databases">
        <authorList>
            <person name="Shen W."/>
            <person name="Cai J."/>
        </authorList>
    </citation>
    <scope>NUCLEOTIDE SEQUENCE</scope>
    <source>
        <strain evidence="6">K69-2</strain>
    </source>
</reference>
<evidence type="ECO:0000313" key="11">
    <source>
        <dbReference type="Proteomes" id="UP001241571"/>
    </source>
</evidence>
<evidence type="ECO:0000313" key="9">
    <source>
        <dbReference type="Proteomes" id="UP000571857"/>
    </source>
</evidence>
<dbReference type="Proteomes" id="UP001241571">
    <property type="component" value="Unassembled WGS sequence"/>
</dbReference>
<evidence type="ECO:0000256" key="2">
    <source>
        <dbReference type="SAM" id="Phobius"/>
    </source>
</evidence>
<gene>
    <name evidence="7" type="ORF">EGM181_06625</name>
    <name evidence="4" type="ORF">HWH42_11020</name>
    <name evidence="6" type="ORF">P7E30_05485</name>
    <name evidence="5" type="ORF">QRX88_06925</name>
</gene>
<dbReference type="InterPro" id="IPR023346">
    <property type="entry name" value="Lysozyme-like_dom_sf"/>
</dbReference>
<evidence type="ECO:0000313" key="10">
    <source>
        <dbReference type="Proteomes" id="UP001183682"/>
    </source>
</evidence>
<keyword evidence="2" id="KW-0812">Transmembrane</keyword>
<protein>
    <submittedName>
        <fullName evidence="6">Lysozyme family protein</fullName>
    </submittedName>
    <submittedName>
        <fullName evidence="7">Transglycosylase SLT domain-containing protein</fullName>
    </submittedName>
</protein>
<dbReference type="Proteomes" id="UP000571857">
    <property type="component" value="Unassembled WGS sequence"/>
</dbReference>
<reference evidence="4 9" key="2">
    <citation type="submission" date="2020-06" db="EMBL/GenBank/DDBJ databases">
        <title>Crossreactivity between MHC class I-restricted antigens from cancer cells and an enterococcal bacteriophage.</title>
        <authorList>
            <person name="Fluckiger A."/>
            <person name="Daillere R."/>
            <person name="Sassi M."/>
            <person name="Cattoir V."/>
            <person name="Kroemer G."/>
            <person name="Zitvogel L."/>
        </authorList>
    </citation>
    <scope>NUCLEOTIDE SEQUENCE [LARGE SCALE GENOMIC DNA]</scope>
    <source>
        <strain evidence="4 9">EG4</strain>
    </source>
</reference>
<dbReference type="RefSeq" id="WP_103299860.1">
    <property type="nucleotide sequence ID" value="NZ_BSYC01000002.1"/>
</dbReference>
<dbReference type="InterPro" id="IPR047194">
    <property type="entry name" value="CwlT-like_lysozyme"/>
</dbReference>
<reference evidence="5 11" key="4">
    <citation type="submission" date="2023-06" db="EMBL/GenBank/DDBJ databases">
        <title>Acute promotion of culturable opportunistic pathogens and persistent increase of antibiotic resistance following antibiotic exposure in mouse gut microbiota.</title>
        <authorList>
            <person name="Li L."/>
            <person name="Wang B."/>
            <person name="Sun Y."/>
            <person name="Wang M."/>
            <person name="Xu H."/>
        </authorList>
    </citation>
    <scope>NUCLEOTIDE SEQUENCE [LARGE SCALE GENOMIC DNA]</scope>
    <source>
        <strain evidence="5 11">CRI2_2</strain>
    </source>
</reference>
<keyword evidence="2" id="KW-1133">Transmembrane helix</keyword>
<evidence type="ECO:0000313" key="8">
    <source>
        <dbReference type="Proteomes" id="UP000516696"/>
    </source>
</evidence>
<feature type="domain" description="CwlT-like lysozyme" evidence="3">
    <location>
        <begin position="35"/>
        <end position="197"/>
    </location>
</feature>
<sequence length="209" mass="23796">MRKLRRFFIFIAKIAGVLLLIGGLFLGYKNYTALKKVYSYEETIAEQTEKYGISDYQELAMSIMLTESKGEGNDPMQSSESAYGKQNQFENAQDSIEQGVAYLAKLIKKSADMDCDLWTAVQAYNFGTDYIDYVAKNGGENTLELAESYSKEVLSPLLGNDNEQTYRYWGWQSITYNGGYLYHNGGNLFYADVVKFNQWKIKMGSILFS</sequence>
<accession>A0A2K3QY48</accession>
<dbReference type="EMBL" id="JARPZN010000002">
    <property type="protein sequence ID" value="MDT2689666.1"/>
    <property type="molecule type" value="Genomic_DNA"/>
</dbReference>
<comment type="subcellular location">
    <subcellularLocation>
        <location evidence="1">Cell surface</location>
    </subcellularLocation>
</comment>
<evidence type="ECO:0000313" key="6">
    <source>
        <dbReference type="EMBL" id="MDT2689666.1"/>
    </source>
</evidence>
<dbReference type="EMBL" id="CP050485">
    <property type="protein sequence ID" value="QOG26939.1"/>
    <property type="molecule type" value="Genomic_DNA"/>
</dbReference>
<evidence type="ECO:0000313" key="7">
    <source>
        <dbReference type="EMBL" id="QOG26939.1"/>
    </source>
</evidence>
<dbReference type="Gene3D" id="1.10.530.10">
    <property type="match status" value="1"/>
</dbReference>
<dbReference type="AlphaFoldDB" id="A0A2K3QY48"/>
<dbReference type="CDD" id="cd16891">
    <property type="entry name" value="CwlT-like"/>
    <property type="match status" value="1"/>
</dbReference>
<dbReference type="GeneID" id="93223661"/>
<evidence type="ECO:0000313" key="5">
    <source>
        <dbReference type="EMBL" id="MDL4935440.1"/>
    </source>
</evidence>
<dbReference type="Pfam" id="PF13702">
    <property type="entry name" value="Lysozyme_like"/>
    <property type="match status" value="1"/>
</dbReference>
<dbReference type="SUPFAM" id="SSF53955">
    <property type="entry name" value="Lysozyme-like"/>
    <property type="match status" value="1"/>
</dbReference>
<evidence type="ECO:0000259" key="3">
    <source>
        <dbReference type="Pfam" id="PF13702"/>
    </source>
</evidence>
<dbReference type="GO" id="GO:0009986">
    <property type="term" value="C:cell surface"/>
    <property type="evidence" value="ECO:0007669"/>
    <property type="project" value="UniProtKB-SubCell"/>
</dbReference>
<keyword evidence="2" id="KW-0472">Membrane</keyword>
<feature type="transmembrane region" description="Helical" evidence="2">
    <location>
        <begin position="7"/>
        <end position="28"/>
    </location>
</feature>
<organism evidence="6 10">
    <name type="scientific">Enterococcus gallinarum</name>
    <dbReference type="NCBI Taxonomy" id="1353"/>
    <lineage>
        <taxon>Bacteria</taxon>
        <taxon>Bacillati</taxon>
        <taxon>Bacillota</taxon>
        <taxon>Bacilli</taxon>
        <taxon>Lactobacillales</taxon>
        <taxon>Enterococcaceae</taxon>
        <taxon>Enterococcus</taxon>
    </lineage>
</organism>
<reference evidence="7 8" key="1">
    <citation type="submission" date="2020-03" db="EMBL/GenBank/DDBJ databases">
        <title>Characterization of ganglioside-mimicking enterococci.</title>
        <authorList>
            <person name="Patry R.T."/>
            <person name="Nothaft H."/>
            <person name="Bridger R."/>
            <person name="Shajahan A."/>
            <person name="Huynh S."/>
            <person name="Sanchez S."/>
            <person name="Azadi P."/>
            <person name="Cooper K."/>
            <person name="Miller W.G."/>
            <person name="Parker C.T."/>
            <person name="Wells L."/>
            <person name="Szymanski C.M."/>
        </authorList>
    </citation>
    <scope>NUCLEOTIDE SEQUENCE [LARGE SCALE GENOMIC DNA]</scope>
    <source>
        <strain evidence="7 8">EGM181</strain>
    </source>
</reference>
<evidence type="ECO:0000313" key="4">
    <source>
        <dbReference type="EMBL" id="MBA0973093.1"/>
    </source>
</evidence>
<dbReference type="EMBL" id="JASUBT010000004">
    <property type="protein sequence ID" value="MDL4935440.1"/>
    <property type="molecule type" value="Genomic_DNA"/>
</dbReference>
<proteinExistence type="predicted"/>